<keyword evidence="3" id="KW-0812">Transmembrane</keyword>
<dbReference type="AlphaFoldDB" id="A0A1H1NU58"/>
<proteinExistence type="predicted"/>
<feature type="compositionally biased region" description="Basic and acidic residues" evidence="2">
    <location>
        <begin position="178"/>
        <end position="214"/>
    </location>
</feature>
<gene>
    <name evidence="4" type="ORF">SAMN04489857_1982</name>
</gene>
<keyword evidence="3" id="KW-1133">Transmembrane helix</keyword>
<dbReference type="RefSeq" id="WP_090863890.1">
    <property type="nucleotide sequence ID" value="NZ_LT629759.1"/>
</dbReference>
<accession>A0A1H1NU58</accession>
<dbReference type="Pfam" id="PF04977">
    <property type="entry name" value="DivIC"/>
    <property type="match status" value="1"/>
</dbReference>
<protein>
    <submittedName>
        <fullName evidence="4">Septum formation initiator</fullName>
    </submittedName>
</protein>
<keyword evidence="3" id="KW-0472">Membrane</keyword>
<evidence type="ECO:0000313" key="4">
    <source>
        <dbReference type="EMBL" id="SDS02473.1"/>
    </source>
</evidence>
<feature type="compositionally biased region" description="Basic and acidic residues" evidence="2">
    <location>
        <begin position="64"/>
        <end position="90"/>
    </location>
</feature>
<feature type="transmembrane region" description="Helical" evidence="3">
    <location>
        <begin position="238"/>
        <end position="256"/>
    </location>
</feature>
<dbReference type="Proteomes" id="UP000199480">
    <property type="component" value="Chromosome I"/>
</dbReference>
<reference evidence="5" key="1">
    <citation type="submission" date="2016-10" db="EMBL/GenBank/DDBJ databases">
        <authorList>
            <person name="Varghese N."/>
            <person name="Submissions S."/>
        </authorList>
    </citation>
    <scope>NUCLEOTIDE SEQUENCE [LARGE SCALE GENOMIC DNA]</scope>
    <source>
        <strain evidence="5">DSM 22620</strain>
    </source>
</reference>
<feature type="compositionally biased region" description="Gly residues" evidence="2">
    <location>
        <begin position="95"/>
        <end position="114"/>
    </location>
</feature>
<sequence>MQKDDGNPSGGERRPESGELLADSGKKEAQARRPRRGTRRTDGPLGKHESKNTKRMIAAQAIDPAKDIAASRERMAREDERAKRAADARVDAGAGVAGAGAGAGAGAAGAGAGVGADAKAVVAVDHETALAKSEAAYGVRQNAATYDDVREAKAARSAKHGTSRQDARRRGGGARAEGGTERADARVARNGRDGEGREERPSAGERVAAARERAASGAQTARERATSAREWAAAHRRLWIVLAVVVAVLAAVYGPAQRYYVSVRTTQDLQVKYAALKSQNKDLQSDVDTLMSKEGIEDQARKNGYVYPGEKGVEVKGLKEDGKDPSAAITYKDDRAWYTKVLDVLFGYDRKTVLK</sequence>
<dbReference type="OrthoDB" id="3186693at2"/>
<keyword evidence="1" id="KW-0175">Coiled coil</keyword>
<dbReference type="InterPro" id="IPR007060">
    <property type="entry name" value="FtsL/DivIC"/>
</dbReference>
<organism evidence="4 5">
    <name type="scientific">Parafannyhessea umbonata</name>
    <dbReference type="NCBI Taxonomy" id="604330"/>
    <lineage>
        <taxon>Bacteria</taxon>
        <taxon>Bacillati</taxon>
        <taxon>Actinomycetota</taxon>
        <taxon>Coriobacteriia</taxon>
        <taxon>Coriobacteriales</taxon>
        <taxon>Atopobiaceae</taxon>
        <taxon>Parafannyhessea</taxon>
    </lineage>
</organism>
<feature type="coiled-coil region" evidence="1">
    <location>
        <begin position="266"/>
        <end position="293"/>
    </location>
</feature>
<feature type="region of interest" description="Disordered" evidence="2">
    <location>
        <begin position="140"/>
        <end position="222"/>
    </location>
</feature>
<evidence type="ECO:0000256" key="1">
    <source>
        <dbReference type="SAM" id="Coils"/>
    </source>
</evidence>
<evidence type="ECO:0000256" key="3">
    <source>
        <dbReference type="SAM" id="Phobius"/>
    </source>
</evidence>
<evidence type="ECO:0000313" key="5">
    <source>
        <dbReference type="Proteomes" id="UP000199480"/>
    </source>
</evidence>
<feature type="compositionally biased region" description="Basic and acidic residues" evidence="2">
    <location>
        <begin position="39"/>
        <end position="52"/>
    </location>
</feature>
<dbReference type="GeneID" id="78501310"/>
<feature type="compositionally biased region" description="Basic and acidic residues" evidence="2">
    <location>
        <begin position="1"/>
        <end position="17"/>
    </location>
</feature>
<name>A0A1H1NU58_9ACTN</name>
<feature type="region of interest" description="Disordered" evidence="2">
    <location>
        <begin position="1"/>
        <end position="116"/>
    </location>
</feature>
<evidence type="ECO:0000256" key="2">
    <source>
        <dbReference type="SAM" id="MobiDB-lite"/>
    </source>
</evidence>
<dbReference type="EMBL" id="LT629759">
    <property type="protein sequence ID" value="SDS02473.1"/>
    <property type="molecule type" value="Genomic_DNA"/>
</dbReference>